<dbReference type="Gene3D" id="2.40.30.10">
    <property type="entry name" value="Translation factors"/>
    <property type="match status" value="1"/>
</dbReference>
<dbReference type="Pfam" id="PF22780">
    <property type="entry name" value="HI0933_like_1st"/>
    <property type="match status" value="1"/>
</dbReference>
<dbReference type="PANTHER" id="PTHR42887">
    <property type="entry name" value="OS12G0638800 PROTEIN"/>
    <property type="match status" value="1"/>
</dbReference>
<organism evidence="6 7">
    <name type="scientific">Pseudorhizobium halotolerans</name>
    <dbReference type="NCBI Taxonomy" id="1233081"/>
    <lineage>
        <taxon>Bacteria</taxon>
        <taxon>Pseudomonadati</taxon>
        <taxon>Pseudomonadota</taxon>
        <taxon>Alphaproteobacteria</taxon>
        <taxon>Hyphomicrobiales</taxon>
        <taxon>Rhizobiaceae</taxon>
        <taxon>Rhizobium/Agrobacterium group</taxon>
        <taxon>Pseudorhizobium</taxon>
    </lineage>
</organism>
<evidence type="ECO:0000259" key="4">
    <source>
        <dbReference type="Pfam" id="PF03486"/>
    </source>
</evidence>
<evidence type="ECO:0000256" key="3">
    <source>
        <dbReference type="ARBA" id="ARBA00022827"/>
    </source>
</evidence>
<dbReference type="Proteomes" id="UP000601041">
    <property type="component" value="Unassembled WGS sequence"/>
</dbReference>
<evidence type="ECO:0000256" key="2">
    <source>
        <dbReference type="ARBA" id="ARBA00022630"/>
    </source>
</evidence>
<dbReference type="NCBIfam" id="TIGR00275">
    <property type="entry name" value="aminoacetone oxidase family FAD-binding enzyme"/>
    <property type="match status" value="1"/>
</dbReference>
<evidence type="ECO:0000259" key="5">
    <source>
        <dbReference type="Pfam" id="PF22780"/>
    </source>
</evidence>
<dbReference type="SUPFAM" id="SSF51905">
    <property type="entry name" value="FAD/NAD(P)-binding domain"/>
    <property type="match status" value="1"/>
</dbReference>
<protein>
    <submittedName>
        <fullName evidence="6">NAD(P)/FAD-dependent oxidoreductase</fullName>
    </submittedName>
</protein>
<dbReference type="Gene3D" id="1.10.8.260">
    <property type="entry name" value="HI0933 insert domain-like"/>
    <property type="match status" value="1"/>
</dbReference>
<evidence type="ECO:0000256" key="1">
    <source>
        <dbReference type="ARBA" id="ARBA00001974"/>
    </source>
</evidence>
<dbReference type="EMBL" id="CABFWE030000005">
    <property type="protein sequence ID" value="CAD7041571.1"/>
    <property type="molecule type" value="Genomic_DNA"/>
</dbReference>
<feature type="domain" description="RsdA/BaiN/AoA(So)-like Rossmann fold-like" evidence="4">
    <location>
        <begin position="1"/>
        <end position="377"/>
    </location>
</feature>
<dbReference type="InterPro" id="IPR004792">
    <property type="entry name" value="BaiN-like"/>
</dbReference>
<gene>
    <name evidence="6" type="ORF">RHAB21_03191</name>
</gene>
<evidence type="ECO:0000313" key="7">
    <source>
        <dbReference type="Proteomes" id="UP000601041"/>
    </source>
</evidence>
<name>A0ABN7JPV4_9HYPH</name>
<keyword evidence="3" id="KW-0274">FAD</keyword>
<dbReference type="InterPro" id="IPR057661">
    <property type="entry name" value="RsdA/BaiN/AoA(So)_Rossmann"/>
</dbReference>
<keyword evidence="7" id="KW-1185">Reference proteome</keyword>
<feature type="domain" description="RsdA/BaiN/AoA(So)-like insert" evidence="5">
    <location>
        <begin position="173"/>
        <end position="324"/>
    </location>
</feature>
<dbReference type="InterPro" id="IPR055178">
    <property type="entry name" value="RsdA/BaiN/AoA(So)-like_dom"/>
</dbReference>
<comment type="caution">
    <text evidence="6">The sequence shown here is derived from an EMBL/GenBank/DDBJ whole genome shotgun (WGS) entry which is preliminary data.</text>
</comment>
<dbReference type="SUPFAM" id="SSF160996">
    <property type="entry name" value="HI0933 insert domain-like"/>
    <property type="match status" value="1"/>
</dbReference>
<dbReference type="InterPro" id="IPR023166">
    <property type="entry name" value="BaiN-like_dom_sf"/>
</dbReference>
<sequence>MMCAIRAGQRGRRVLLLDHAKAPGEKIRISGGGRCNFTNTGTSAANYISANPHFAKSALARYTPRDFIALVDKHGIAWHEKTLGQLFCNGSAKEIIGMLTTEMRAANVEMELQQEISSVEHTGAVFRVGTSTGPVESPALVVATGGKSIPKMGATGLAYRIAEQFGLNLIETRPGLVPLTLDPPLLERLAPLSGVSVPAEVRHGKTAFREALLITHRGMSGPAILQISSYWREGDEILLKIEPEHDLFQMLRSARRENGRQAPLTVLSELLPRRLAQYLLERPGVAAHVQLADCPDRVLQAVAASAQEWRVRPAGSEGYRTAEVTLGGVDTKELDSRTLAARKVPGLHFIGECVDVTGWLGGYNFQWAWASGHVCGDAL</sequence>
<keyword evidence="2" id="KW-0285">Flavoprotein</keyword>
<evidence type="ECO:0000313" key="6">
    <source>
        <dbReference type="EMBL" id="CAD7041571.1"/>
    </source>
</evidence>
<accession>A0ABN7JPV4</accession>
<dbReference type="Pfam" id="PF03486">
    <property type="entry name" value="HI0933_like"/>
    <property type="match status" value="1"/>
</dbReference>
<dbReference type="Gene3D" id="3.50.50.60">
    <property type="entry name" value="FAD/NAD(P)-binding domain"/>
    <property type="match status" value="1"/>
</dbReference>
<proteinExistence type="predicted"/>
<comment type="cofactor">
    <cofactor evidence="1">
        <name>FAD</name>
        <dbReference type="ChEBI" id="CHEBI:57692"/>
    </cofactor>
</comment>
<reference evidence="6 7" key="1">
    <citation type="submission" date="2020-11" db="EMBL/GenBank/DDBJ databases">
        <authorList>
            <person name="Lassalle F."/>
        </authorList>
    </citation>
    <scope>NUCLEOTIDE SEQUENCE [LARGE SCALE GENOMIC DNA]</scope>
    <source>
        <strain evidence="6 7">AB21</strain>
    </source>
</reference>
<dbReference type="PANTHER" id="PTHR42887:SF2">
    <property type="entry name" value="OS12G0638800 PROTEIN"/>
    <property type="match status" value="1"/>
</dbReference>
<dbReference type="InterPro" id="IPR036188">
    <property type="entry name" value="FAD/NAD-bd_sf"/>
</dbReference>